<evidence type="ECO:0000313" key="1">
    <source>
        <dbReference type="EMBL" id="KPQ33622.1"/>
    </source>
</evidence>
<dbReference type="Proteomes" id="UP000050465">
    <property type="component" value="Unassembled WGS sequence"/>
</dbReference>
<dbReference type="EMBL" id="LJZR01000029">
    <property type="protein sequence ID" value="KPQ33622.1"/>
    <property type="molecule type" value="Genomic_DNA"/>
</dbReference>
<protein>
    <submittedName>
        <fullName evidence="1">Uncharacterized protein</fullName>
    </submittedName>
</protein>
<proteinExistence type="predicted"/>
<dbReference type="STRING" id="1666911.HLUCCA11_17960"/>
<name>A0A0P8BIU9_9CYAN</name>
<sequence>MQTRKRRNRKRSKRRAICCPRHGCYIDSVSQKHRLYADKAEHLQERGMRRRVSLQVMAHYTTVPLDNEWLEAFWCEVCQQNEWYWVVKSPEGDFTLNRIPEDLWQQAQGVILATGNPTVSEFTRRQSRRMNYYGVKDFVMVS</sequence>
<reference evidence="1 2" key="1">
    <citation type="submission" date="2015-09" db="EMBL/GenBank/DDBJ databases">
        <title>Identification and resolution of microdiversity through metagenomic sequencing of parallel consortia.</title>
        <authorList>
            <person name="Nelson W.C."/>
            <person name="Romine M.F."/>
            <person name="Lindemann S.R."/>
        </authorList>
    </citation>
    <scope>NUCLEOTIDE SEQUENCE [LARGE SCALE GENOMIC DNA]</scope>
    <source>
        <strain evidence="1">Ana</strain>
    </source>
</reference>
<accession>A0A0P8BIU9</accession>
<organism evidence="1 2">
    <name type="scientific">Phormidesmis priestleyi Ana</name>
    <dbReference type="NCBI Taxonomy" id="1666911"/>
    <lineage>
        <taxon>Bacteria</taxon>
        <taxon>Bacillati</taxon>
        <taxon>Cyanobacteriota</taxon>
        <taxon>Cyanophyceae</taxon>
        <taxon>Leptolyngbyales</taxon>
        <taxon>Leptolyngbyaceae</taxon>
        <taxon>Phormidesmis</taxon>
    </lineage>
</organism>
<dbReference type="PATRIC" id="fig|1666911.3.peg.2083"/>
<evidence type="ECO:0000313" key="2">
    <source>
        <dbReference type="Proteomes" id="UP000050465"/>
    </source>
</evidence>
<dbReference type="AlphaFoldDB" id="A0A0P8BIU9"/>
<gene>
    <name evidence="1" type="ORF">HLUCCA11_17960</name>
</gene>
<comment type="caution">
    <text evidence="1">The sequence shown here is derived from an EMBL/GenBank/DDBJ whole genome shotgun (WGS) entry which is preliminary data.</text>
</comment>